<dbReference type="GO" id="GO:0008410">
    <property type="term" value="F:CoA-transferase activity"/>
    <property type="evidence" value="ECO:0007669"/>
    <property type="project" value="TreeGrafter"/>
</dbReference>
<organism evidence="2 3">
    <name type="scientific">Candidatus Scatomorpha pullistercoris</name>
    <dbReference type="NCBI Taxonomy" id="2840929"/>
    <lineage>
        <taxon>Bacteria</taxon>
        <taxon>Bacillati</taxon>
        <taxon>Bacillota</taxon>
        <taxon>Clostridia</taxon>
        <taxon>Eubacteriales</taxon>
        <taxon>Candidatus Scatomorpha</taxon>
    </lineage>
</organism>
<gene>
    <name evidence="2" type="ORF">IAD42_01985</name>
</gene>
<dbReference type="InterPro" id="IPR044855">
    <property type="entry name" value="CoA-Trfase_III_dom3_sf"/>
</dbReference>
<evidence type="ECO:0000313" key="3">
    <source>
        <dbReference type="Proteomes" id="UP000886876"/>
    </source>
</evidence>
<accession>A0A9D1G394</accession>
<protein>
    <submittedName>
        <fullName evidence="2">CoA transferase</fullName>
    </submittedName>
</protein>
<evidence type="ECO:0000313" key="2">
    <source>
        <dbReference type="EMBL" id="HIS96725.1"/>
    </source>
</evidence>
<dbReference type="SUPFAM" id="SSF89796">
    <property type="entry name" value="CoA-transferase family III (CaiB/BaiF)"/>
    <property type="match status" value="1"/>
</dbReference>
<dbReference type="AlphaFoldDB" id="A0A9D1G394"/>
<sequence>MKTIFEGLKVLDITNLFAGPYASVYLADMGAEVIHIERPKVGDDMRAYTPKLEPNGSCVSFLVGNRGKKSLCLDLADPAAKEILYKLIPDVDVIVENYRPGVLDKLGYGYNDVVKVNPKVIYCSISAYGRGGPYSNKGGYDPITQAISGMMDTAGEADGLPQKNRSSLADFIGGYVAYAEIATALYHREKTGEGNFIDVSLTDCYINCNCFVDQVDAGVALEDMTRCGAHEPRIAPWGHFAASGGERIMICAVNPTVWGKLCAAMDRPDLVDDPRFSNAVFRGTNQVELIKIIESFLQSFETADAAIAHMDKFGVPCSKIYNAIDVANDPHFVSRGTVTQMHTSRDMKVRSFRGRGPIFKFSNADTLLGVPPYLGEHNEEIMKSVGFSDEQIKELNAKWLP</sequence>
<dbReference type="InterPro" id="IPR003673">
    <property type="entry name" value="CoA-Trfase_fam_III"/>
</dbReference>
<reference evidence="2" key="2">
    <citation type="journal article" date="2021" name="PeerJ">
        <title>Extensive microbial diversity within the chicken gut microbiome revealed by metagenomics and culture.</title>
        <authorList>
            <person name="Gilroy R."/>
            <person name="Ravi A."/>
            <person name="Getino M."/>
            <person name="Pursley I."/>
            <person name="Horton D.L."/>
            <person name="Alikhan N.F."/>
            <person name="Baker D."/>
            <person name="Gharbi K."/>
            <person name="Hall N."/>
            <person name="Watson M."/>
            <person name="Adriaenssens E.M."/>
            <person name="Foster-Nyarko E."/>
            <person name="Jarju S."/>
            <person name="Secka A."/>
            <person name="Antonio M."/>
            <person name="Oren A."/>
            <person name="Chaudhuri R.R."/>
            <person name="La Ragione R."/>
            <person name="Hildebrand F."/>
            <person name="Pallen M.J."/>
        </authorList>
    </citation>
    <scope>NUCLEOTIDE SEQUENCE</scope>
    <source>
        <strain evidence="2">ChiHecec3B27-6122</strain>
    </source>
</reference>
<dbReference type="Proteomes" id="UP000886876">
    <property type="component" value="Unassembled WGS sequence"/>
</dbReference>
<dbReference type="Gene3D" id="3.30.1540.10">
    <property type="entry name" value="formyl-coa transferase, domain 3"/>
    <property type="match status" value="1"/>
</dbReference>
<keyword evidence="1 2" id="KW-0808">Transferase</keyword>
<dbReference type="Gene3D" id="3.40.50.10540">
    <property type="entry name" value="Crotonobetainyl-coa:carnitine coa-transferase, domain 1"/>
    <property type="match status" value="1"/>
</dbReference>
<dbReference type="InterPro" id="IPR023606">
    <property type="entry name" value="CoA-Trfase_III_dom_1_sf"/>
</dbReference>
<dbReference type="PANTHER" id="PTHR48207">
    <property type="entry name" value="SUCCINATE--HYDROXYMETHYLGLUTARATE COA-TRANSFERASE"/>
    <property type="match status" value="1"/>
</dbReference>
<dbReference type="EMBL" id="DVJS01000043">
    <property type="protein sequence ID" value="HIS96725.1"/>
    <property type="molecule type" value="Genomic_DNA"/>
</dbReference>
<comment type="caution">
    <text evidence="2">The sequence shown here is derived from an EMBL/GenBank/DDBJ whole genome shotgun (WGS) entry which is preliminary data.</text>
</comment>
<dbReference type="Pfam" id="PF02515">
    <property type="entry name" value="CoA_transf_3"/>
    <property type="match status" value="1"/>
</dbReference>
<dbReference type="PANTHER" id="PTHR48207:SF3">
    <property type="entry name" value="SUCCINATE--HYDROXYMETHYLGLUTARATE COA-TRANSFERASE"/>
    <property type="match status" value="1"/>
</dbReference>
<name>A0A9D1G394_9FIRM</name>
<dbReference type="InterPro" id="IPR050483">
    <property type="entry name" value="CoA-transferase_III_domain"/>
</dbReference>
<reference evidence="2" key="1">
    <citation type="submission" date="2020-10" db="EMBL/GenBank/DDBJ databases">
        <authorList>
            <person name="Gilroy R."/>
        </authorList>
    </citation>
    <scope>NUCLEOTIDE SEQUENCE</scope>
    <source>
        <strain evidence="2">ChiHecec3B27-6122</strain>
    </source>
</reference>
<proteinExistence type="predicted"/>
<evidence type="ECO:0000256" key="1">
    <source>
        <dbReference type="ARBA" id="ARBA00022679"/>
    </source>
</evidence>